<dbReference type="SUPFAM" id="SSF81321">
    <property type="entry name" value="Family A G protein-coupled receptor-like"/>
    <property type="match status" value="1"/>
</dbReference>
<evidence type="ECO:0000256" key="2">
    <source>
        <dbReference type="ARBA" id="ARBA00022692"/>
    </source>
</evidence>
<accession>A7SVX2</accession>
<proteinExistence type="predicted"/>
<keyword evidence="7" id="KW-0807">Transducer</keyword>
<dbReference type="GO" id="GO:0016020">
    <property type="term" value="C:membrane"/>
    <property type="evidence" value="ECO:0007669"/>
    <property type="project" value="UniProtKB-SubCell"/>
</dbReference>
<evidence type="ECO:0000256" key="1">
    <source>
        <dbReference type="ARBA" id="ARBA00004141"/>
    </source>
</evidence>
<name>A7SVX2_NEMVE</name>
<feature type="transmembrane region" description="Helical" evidence="8">
    <location>
        <begin position="53"/>
        <end position="74"/>
    </location>
</feature>
<evidence type="ECO:0000256" key="7">
    <source>
        <dbReference type="ARBA" id="ARBA00023224"/>
    </source>
</evidence>
<dbReference type="STRING" id="45351.A7SVX2"/>
<dbReference type="PRINTS" id="PR00237">
    <property type="entry name" value="GPCRRHODOPSN"/>
</dbReference>
<dbReference type="CDD" id="cd00637">
    <property type="entry name" value="7tm_classA_rhodopsin-like"/>
    <property type="match status" value="1"/>
</dbReference>
<feature type="transmembrane region" description="Helical" evidence="8">
    <location>
        <begin position="261"/>
        <end position="283"/>
    </location>
</feature>
<organism evidence="10 11">
    <name type="scientific">Nematostella vectensis</name>
    <name type="common">Starlet sea anemone</name>
    <dbReference type="NCBI Taxonomy" id="45351"/>
    <lineage>
        <taxon>Eukaryota</taxon>
        <taxon>Metazoa</taxon>
        <taxon>Cnidaria</taxon>
        <taxon>Anthozoa</taxon>
        <taxon>Hexacorallia</taxon>
        <taxon>Actiniaria</taxon>
        <taxon>Edwardsiidae</taxon>
        <taxon>Nematostella</taxon>
    </lineage>
</organism>
<feature type="transmembrane region" description="Helical" evidence="8">
    <location>
        <begin position="178"/>
        <end position="197"/>
    </location>
</feature>
<feature type="transmembrane region" description="Helical" evidence="8">
    <location>
        <begin position="20"/>
        <end position="41"/>
    </location>
</feature>
<evidence type="ECO:0000256" key="3">
    <source>
        <dbReference type="ARBA" id="ARBA00022989"/>
    </source>
</evidence>
<dbReference type="Pfam" id="PF00001">
    <property type="entry name" value="7tm_1"/>
    <property type="match status" value="1"/>
</dbReference>
<dbReference type="HOGENOM" id="CLU_850731_0_0_1"/>
<protein>
    <recommendedName>
        <fullName evidence="9">G-protein coupled receptors family 1 profile domain-containing protein</fullName>
    </recommendedName>
</protein>
<evidence type="ECO:0000256" key="6">
    <source>
        <dbReference type="ARBA" id="ARBA00023170"/>
    </source>
</evidence>
<feature type="transmembrane region" description="Helical" evidence="8">
    <location>
        <begin position="223"/>
        <end position="241"/>
    </location>
</feature>
<keyword evidence="6" id="KW-0675">Receptor</keyword>
<evidence type="ECO:0000256" key="4">
    <source>
        <dbReference type="ARBA" id="ARBA00023040"/>
    </source>
</evidence>
<dbReference type="PANTHER" id="PTHR24243">
    <property type="entry name" value="G-PROTEIN COUPLED RECEPTOR"/>
    <property type="match status" value="1"/>
</dbReference>
<dbReference type="PANTHER" id="PTHR24243:SF208">
    <property type="entry name" value="PYROKININ-1 RECEPTOR"/>
    <property type="match status" value="1"/>
</dbReference>
<evidence type="ECO:0000313" key="11">
    <source>
        <dbReference type="Proteomes" id="UP000001593"/>
    </source>
</evidence>
<dbReference type="GO" id="GO:0004930">
    <property type="term" value="F:G protein-coupled receptor activity"/>
    <property type="evidence" value="ECO:0007669"/>
    <property type="project" value="UniProtKB-KW"/>
</dbReference>
<keyword evidence="11" id="KW-1185">Reference proteome</keyword>
<comment type="subcellular location">
    <subcellularLocation>
        <location evidence="1">Membrane</location>
        <topology evidence="1">Multi-pass membrane protein</topology>
    </subcellularLocation>
</comment>
<keyword evidence="5 8" id="KW-0472">Membrane</keyword>
<dbReference type="InterPro" id="IPR000276">
    <property type="entry name" value="GPCR_Rhodpsn"/>
</dbReference>
<dbReference type="InterPro" id="IPR017452">
    <property type="entry name" value="GPCR_Rhodpsn_7TM"/>
</dbReference>
<dbReference type="Gene3D" id="1.20.1070.10">
    <property type="entry name" value="Rhodopsin 7-helix transmembrane proteins"/>
    <property type="match status" value="1"/>
</dbReference>
<dbReference type="eggNOG" id="KOG3656">
    <property type="taxonomic scope" value="Eukaryota"/>
</dbReference>
<dbReference type="AlphaFoldDB" id="A7SVX2"/>
<keyword evidence="3 8" id="KW-1133">Transmembrane helix</keyword>
<evidence type="ECO:0000313" key="10">
    <source>
        <dbReference type="EMBL" id="EDO32138.1"/>
    </source>
</evidence>
<dbReference type="PhylomeDB" id="A7SVX2"/>
<gene>
    <name evidence="10" type="ORF">NEMVEDRAFT_v1g218310</name>
</gene>
<dbReference type="PROSITE" id="PS50262">
    <property type="entry name" value="G_PROTEIN_RECEP_F1_2"/>
    <property type="match status" value="1"/>
</dbReference>
<evidence type="ECO:0000256" key="8">
    <source>
        <dbReference type="SAM" id="Phobius"/>
    </source>
</evidence>
<feature type="domain" description="G-protein coupled receptors family 1 profile" evidence="9">
    <location>
        <begin position="32"/>
        <end position="280"/>
    </location>
</feature>
<evidence type="ECO:0000256" key="5">
    <source>
        <dbReference type="ARBA" id="ARBA00023136"/>
    </source>
</evidence>
<keyword evidence="4" id="KW-0297">G-protein coupled receptor</keyword>
<keyword evidence="2 8" id="KW-0812">Transmembrane</keyword>
<feature type="transmembrane region" description="Helical" evidence="8">
    <location>
        <begin position="86"/>
        <end position="107"/>
    </location>
</feature>
<sequence length="327" mass="37165">MLSNGSCISPFTTIFNSLEVLVWAVTVLCFVAPSLVLLIIYRNPHLRTAPNMFLVSMTVSDFFYSLTTPLWMIYHENLVDSALCRAVTFTSVLALFVSEVSLAIICFERFYAIVFPFKARFASSRSRRITIALTWSVAIVAATVVSIVDRDDIIVFCRIDVRHAELNQKGGVYQVVKAGAFILSFVIQWCLYGIIAFKVRKRTTPGQQTNERAAKELAKNRRIIAMTFTVVALFTLTWGPIATTPLYISAIPPNACWYDNFFYFCNLTIFSNAFLNPLVYFIFMPAYRKGLKDLIKLCFPRRCFRNPSPMTQSYEMEGAARDELPVQ</sequence>
<evidence type="ECO:0000259" key="9">
    <source>
        <dbReference type="PROSITE" id="PS50262"/>
    </source>
</evidence>
<dbReference type="Proteomes" id="UP000001593">
    <property type="component" value="Unassembled WGS sequence"/>
</dbReference>
<feature type="transmembrane region" description="Helical" evidence="8">
    <location>
        <begin position="128"/>
        <end position="148"/>
    </location>
</feature>
<dbReference type="SMART" id="SM01381">
    <property type="entry name" value="7TM_GPCR_Srsx"/>
    <property type="match status" value="1"/>
</dbReference>
<dbReference type="EMBL" id="DS469847">
    <property type="protein sequence ID" value="EDO32138.1"/>
    <property type="molecule type" value="Genomic_DNA"/>
</dbReference>
<reference evidence="10 11" key="1">
    <citation type="journal article" date="2007" name="Science">
        <title>Sea anemone genome reveals ancestral eumetazoan gene repertoire and genomic organization.</title>
        <authorList>
            <person name="Putnam N.H."/>
            <person name="Srivastava M."/>
            <person name="Hellsten U."/>
            <person name="Dirks B."/>
            <person name="Chapman J."/>
            <person name="Salamov A."/>
            <person name="Terry A."/>
            <person name="Shapiro H."/>
            <person name="Lindquist E."/>
            <person name="Kapitonov V.V."/>
            <person name="Jurka J."/>
            <person name="Genikhovich G."/>
            <person name="Grigoriev I.V."/>
            <person name="Lucas S.M."/>
            <person name="Steele R.E."/>
            <person name="Finnerty J.R."/>
            <person name="Technau U."/>
            <person name="Martindale M.Q."/>
            <person name="Rokhsar D.S."/>
        </authorList>
    </citation>
    <scope>NUCLEOTIDE SEQUENCE [LARGE SCALE GENOMIC DNA]</scope>
    <source>
        <strain evidence="11">CH2 X CH6</strain>
    </source>
</reference>
<dbReference type="InParanoid" id="A7SVX2"/>